<keyword evidence="4" id="KW-1185">Reference proteome</keyword>
<reference evidence="3 4" key="1">
    <citation type="submission" date="2024-03" db="EMBL/GenBank/DDBJ databases">
        <title>Aquirufa genome sequencing.</title>
        <authorList>
            <person name="Pitt A."/>
            <person name="Hahn M.W."/>
        </authorList>
    </citation>
    <scope>NUCLEOTIDE SEQUENCE [LARGE SCALE GENOMIC DNA]</scope>
    <source>
        <strain evidence="3 4">HETE-83D</strain>
    </source>
</reference>
<gene>
    <name evidence="3" type="ORF">SKC37_05130</name>
</gene>
<evidence type="ECO:0000313" key="4">
    <source>
        <dbReference type="Proteomes" id="UP001598019"/>
    </source>
</evidence>
<accession>A0ABW6DH60</accession>
<dbReference type="EMBL" id="JBBKXX010000001">
    <property type="protein sequence ID" value="MFD3408028.1"/>
    <property type="molecule type" value="Genomic_DNA"/>
</dbReference>
<feature type="region of interest" description="Disordered" evidence="1">
    <location>
        <begin position="60"/>
        <end position="80"/>
    </location>
</feature>
<sequence>MLASLTQNWGFMRIIRLVIGGYALVEAIRASDVLIGIMGTVLISMALFNIGCGAQGCGVPTSRNKNTSSDEVEYEEVLSK</sequence>
<evidence type="ECO:0000256" key="2">
    <source>
        <dbReference type="SAM" id="Phobius"/>
    </source>
</evidence>
<name>A0ABW6DH60_9BACT</name>
<feature type="compositionally biased region" description="Acidic residues" evidence="1">
    <location>
        <begin position="70"/>
        <end position="80"/>
    </location>
</feature>
<organism evidence="3 4">
    <name type="scientific">Aquirufa esocilacus</name>
    <dbReference type="NCBI Taxonomy" id="3096513"/>
    <lineage>
        <taxon>Bacteria</taxon>
        <taxon>Pseudomonadati</taxon>
        <taxon>Bacteroidota</taxon>
        <taxon>Cytophagia</taxon>
        <taxon>Cytophagales</taxon>
        <taxon>Flectobacillaceae</taxon>
        <taxon>Aquirufa</taxon>
    </lineage>
</organism>
<dbReference type="Proteomes" id="UP001598019">
    <property type="component" value="Unassembled WGS sequence"/>
</dbReference>
<evidence type="ECO:0008006" key="5">
    <source>
        <dbReference type="Google" id="ProtNLM"/>
    </source>
</evidence>
<keyword evidence="2" id="KW-0812">Transmembrane</keyword>
<proteinExistence type="predicted"/>
<feature type="transmembrane region" description="Helical" evidence="2">
    <location>
        <begin position="6"/>
        <end position="25"/>
    </location>
</feature>
<evidence type="ECO:0000313" key="3">
    <source>
        <dbReference type="EMBL" id="MFD3408028.1"/>
    </source>
</evidence>
<keyword evidence="2" id="KW-1133">Transmembrane helix</keyword>
<dbReference type="RefSeq" id="WP_377980429.1">
    <property type="nucleotide sequence ID" value="NZ_JBBKXX010000001.1"/>
</dbReference>
<protein>
    <recommendedName>
        <fullName evidence="5">DUF2892 domain-containing protein</fullName>
    </recommendedName>
</protein>
<comment type="caution">
    <text evidence="3">The sequence shown here is derived from an EMBL/GenBank/DDBJ whole genome shotgun (WGS) entry which is preliminary data.</text>
</comment>
<evidence type="ECO:0000256" key="1">
    <source>
        <dbReference type="SAM" id="MobiDB-lite"/>
    </source>
</evidence>
<keyword evidence="2" id="KW-0472">Membrane</keyword>
<feature type="transmembrane region" description="Helical" evidence="2">
    <location>
        <begin position="32"/>
        <end position="51"/>
    </location>
</feature>